<dbReference type="AlphaFoldDB" id="A0A699ZIE5"/>
<comment type="caution">
    <text evidence="1">The sequence shown here is derived from an EMBL/GenBank/DDBJ whole genome shotgun (WGS) entry which is preliminary data.</text>
</comment>
<evidence type="ECO:0000313" key="1">
    <source>
        <dbReference type="EMBL" id="GFH22517.1"/>
    </source>
</evidence>
<accession>A0A699ZIE5</accession>
<sequence>MDPPGSLNMTGHMLLEEYAAVKPEVTSRLAAVPFVAITVDDTSLFSP</sequence>
<proteinExistence type="predicted"/>
<dbReference type="Proteomes" id="UP000485058">
    <property type="component" value="Unassembled WGS sequence"/>
</dbReference>
<gene>
    <name evidence="1" type="ORF">HaLaN_19991</name>
</gene>
<protein>
    <submittedName>
        <fullName evidence="1">Uncharacterized protein</fullName>
    </submittedName>
</protein>
<keyword evidence="2" id="KW-1185">Reference proteome</keyword>
<reference evidence="1 2" key="1">
    <citation type="submission" date="2020-02" db="EMBL/GenBank/DDBJ databases">
        <title>Draft genome sequence of Haematococcus lacustris strain NIES-144.</title>
        <authorList>
            <person name="Morimoto D."/>
            <person name="Nakagawa S."/>
            <person name="Yoshida T."/>
            <person name="Sawayama S."/>
        </authorList>
    </citation>
    <scope>NUCLEOTIDE SEQUENCE [LARGE SCALE GENOMIC DNA]</scope>
    <source>
        <strain evidence="1 2">NIES-144</strain>
    </source>
</reference>
<name>A0A699ZIE5_HAELA</name>
<organism evidence="1 2">
    <name type="scientific">Haematococcus lacustris</name>
    <name type="common">Green alga</name>
    <name type="synonym">Haematococcus pluvialis</name>
    <dbReference type="NCBI Taxonomy" id="44745"/>
    <lineage>
        <taxon>Eukaryota</taxon>
        <taxon>Viridiplantae</taxon>
        <taxon>Chlorophyta</taxon>
        <taxon>core chlorophytes</taxon>
        <taxon>Chlorophyceae</taxon>
        <taxon>CS clade</taxon>
        <taxon>Chlamydomonadales</taxon>
        <taxon>Haematococcaceae</taxon>
        <taxon>Haematococcus</taxon>
    </lineage>
</organism>
<dbReference type="EMBL" id="BLLF01002056">
    <property type="protein sequence ID" value="GFH22517.1"/>
    <property type="molecule type" value="Genomic_DNA"/>
</dbReference>
<evidence type="ECO:0000313" key="2">
    <source>
        <dbReference type="Proteomes" id="UP000485058"/>
    </source>
</evidence>